<proteinExistence type="predicted"/>
<name>M2B8J7_9BACT</name>
<reference evidence="1" key="2">
    <citation type="journal article" date="2013" name="Mar. Genomics">
        <title>Expression of sulfatases in Rhodopirellula baltica and the diversity of sulfatases in the genus Rhodopirellula.</title>
        <authorList>
            <person name="Wegner C.E."/>
            <person name="Richter-Heitmann T."/>
            <person name="Klindworth A."/>
            <person name="Klockow C."/>
            <person name="Richter M."/>
            <person name="Achstetter T."/>
            <person name="Glockner F.O."/>
            <person name="Harder J."/>
        </authorList>
    </citation>
    <scope>NUCLEOTIDE SEQUENCE [LARGE SCALE GENOMIC DNA]</scope>
    <source>
        <strain evidence="1">6C</strain>
    </source>
</reference>
<reference evidence="1" key="1">
    <citation type="submission" date="2012-11" db="EMBL/GenBank/DDBJ databases">
        <title>Permanent draft genomes of Rhodopirellula europaea strain SH398 and 6C.</title>
        <authorList>
            <person name="Richter M."/>
            <person name="Richter-Heitmann T."/>
            <person name="Frank C."/>
            <person name="Harder J."/>
            <person name="Glockner F.O."/>
        </authorList>
    </citation>
    <scope>NUCLEOTIDE SEQUENCE</scope>
    <source>
        <strain evidence="1">6C</strain>
    </source>
</reference>
<protein>
    <submittedName>
        <fullName evidence="1">Uncharacterized protein</fullName>
    </submittedName>
</protein>
<dbReference type="EMBL" id="ANMO01000072">
    <property type="protein sequence ID" value="EMB18023.1"/>
    <property type="molecule type" value="Genomic_DNA"/>
</dbReference>
<sequence length="68" mass="7390">MTAAAPDTQITNTLLPAFLIPVDETEKQAFKDHHDGSIGVRLAKISVLTNRNTFLTDQHESLCGPAKT</sequence>
<keyword evidence="2" id="KW-1185">Reference proteome</keyword>
<dbReference type="Proteomes" id="UP000011529">
    <property type="component" value="Unassembled WGS sequence"/>
</dbReference>
<organism evidence="1 2">
    <name type="scientific">Rhodopirellula europaea 6C</name>
    <dbReference type="NCBI Taxonomy" id="1263867"/>
    <lineage>
        <taxon>Bacteria</taxon>
        <taxon>Pseudomonadati</taxon>
        <taxon>Planctomycetota</taxon>
        <taxon>Planctomycetia</taxon>
        <taxon>Pirellulales</taxon>
        <taxon>Pirellulaceae</taxon>
        <taxon>Rhodopirellula</taxon>
    </lineage>
</organism>
<dbReference type="AlphaFoldDB" id="M2B8J7"/>
<comment type="caution">
    <text evidence="1">The sequence shown here is derived from an EMBL/GenBank/DDBJ whole genome shotgun (WGS) entry which is preliminary data.</text>
</comment>
<evidence type="ECO:0000313" key="1">
    <source>
        <dbReference type="EMBL" id="EMB18023.1"/>
    </source>
</evidence>
<dbReference type="PATRIC" id="fig|1263867.3.peg.1338"/>
<accession>M2B8J7</accession>
<gene>
    <name evidence="1" type="ORF">RE6C_01267</name>
</gene>
<evidence type="ECO:0000313" key="2">
    <source>
        <dbReference type="Proteomes" id="UP000011529"/>
    </source>
</evidence>